<keyword evidence="3" id="KW-1185">Reference proteome</keyword>
<evidence type="ECO:0000313" key="3">
    <source>
        <dbReference type="Proteomes" id="UP000612585"/>
    </source>
</evidence>
<evidence type="ECO:0000256" key="1">
    <source>
        <dbReference type="SAM" id="MobiDB-lite"/>
    </source>
</evidence>
<feature type="region of interest" description="Disordered" evidence="1">
    <location>
        <begin position="91"/>
        <end position="119"/>
    </location>
</feature>
<reference evidence="2" key="1">
    <citation type="submission" date="2021-01" db="EMBL/GenBank/DDBJ databases">
        <title>Whole genome shotgun sequence of Virgisporangium aurantiacum NBRC 16421.</title>
        <authorList>
            <person name="Komaki H."/>
            <person name="Tamura T."/>
        </authorList>
    </citation>
    <scope>NUCLEOTIDE SEQUENCE</scope>
    <source>
        <strain evidence="2">NBRC 16421</strain>
    </source>
</reference>
<feature type="region of interest" description="Disordered" evidence="1">
    <location>
        <begin position="54"/>
        <end position="78"/>
    </location>
</feature>
<accession>A0A8J4E860</accession>
<comment type="caution">
    <text evidence="2">The sequence shown here is derived from an EMBL/GenBank/DDBJ whole genome shotgun (WGS) entry which is preliminary data.</text>
</comment>
<dbReference type="AlphaFoldDB" id="A0A8J4E860"/>
<proteinExistence type="predicted"/>
<dbReference type="EMBL" id="BOPG01000150">
    <property type="protein sequence ID" value="GIJ65019.1"/>
    <property type="molecule type" value="Genomic_DNA"/>
</dbReference>
<protein>
    <submittedName>
        <fullName evidence="2">Uncharacterized protein</fullName>
    </submittedName>
</protein>
<evidence type="ECO:0000313" key="2">
    <source>
        <dbReference type="EMBL" id="GIJ65019.1"/>
    </source>
</evidence>
<organism evidence="2 3">
    <name type="scientific">Virgisporangium aurantiacum</name>
    <dbReference type="NCBI Taxonomy" id="175570"/>
    <lineage>
        <taxon>Bacteria</taxon>
        <taxon>Bacillati</taxon>
        <taxon>Actinomycetota</taxon>
        <taxon>Actinomycetes</taxon>
        <taxon>Micromonosporales</taxon>
        <taxon>Micromonosporaceae</taxon>
        <taxon>Virgisporangium</taxon>
    </lineage>
</organism>
<name>A0A8J4E860_9ACTN</name>
<dbReference type="Proteomes" id="UP000612585">
    <property type="component" value="Unassembled WGS sequence"/>
</dbReference>
<gene>
    <name evidence="2" type="ORF">Vau01_125350</name>
</gene>
<sequence length="143" mass="15030">MCPLRLTQPIARSHLTLRVRQPLLPMSATFSRVIGGLQFLTGVAVTVDGHWPSSTTATVDTGPGTPTRPVFHGGDTGPHRVELIADATLAAQPDSTPPARTGWKAPPGITRRDGSGGAAYARQRAHIVAEERARDHVEASAAG</sequence>